<keyword evidence="6" id="KW-1185">Reference proteome</keyword>
<dbReference type="PANTHER" id="PTHR11482:SF6">
    <property type="entry name" value="ORNITHINE DECARBOXYLASE 1-RELATED"/>
    <property type="match status" value="1"/>
</dbReference>
<evidence type="ECO:0000259" key="4">
    <source>
        <dbReference type="Pfam" id="PF00278"/>
    </source>
</evidence>
<comment type="caution">
    <text evidence="5">The sequence shown here is derived from an EMBL/GenBank/DDBJ whole genome shotgun (WGS) entry which is preliminary data.</text>
</comment>
<feature type="compositionally biased region" description="Low complexity" evidence="3">
    <location>
        <begin position="108"/>
        <end position="118"/>
    </location>
</feature>
<dbReference type="GO" id="GO:0005737">
    <property type="term" value="C:cytoplasm"/>
    <property type="evidence" value="ECO:0007669"/>
    <property type="project" value="TreeGrafter"/>
</dbReference>
<evidence type="ECO:0000256" key="2">
    <source>
        <dbReference type="ARBA" id="ARBA00023239"/>
    </source>
</evidence>
<gene>
    <name evidence="5" type="ORF">D4764_0216880</name>
</gene>
<dbReference type="InterPro" id="IPR009006">
    <property type="entry name" value="Ala_racemase/Decarboxylase_C"/>
</dbReference>
<feature type="region of interest" description="Disordered" evidence="3">
    <location>
        <begin position="104"/>
        <end position="206"/>
    </location>
</feature>
<dbReference type="Gene3D" id="2.40.37.10">
    <property type="entry name" value="Lyase, Ornithine Decarboxylase, Chain A, domain 1"/>
    <property type="match status" value="1"/>
</dbReference>
<sequence>MALRWGPGLYTVEEVAPAVGEVIGHGSVKSAARMNGAVVVFVEKVEQVNRLVEAGISVGGRFEVVLPLSQLATKVTLSNVPPFITDEFLCRELSRHGKIVSPMRKVMSGSKSAASGSGERPGAAAAEPRTAEPGAAGERSVAGAEGPGDDGATTPVGSDGNTGEGEQEGKTGGVCEEVGDTGGTSVQGDEADEMGVQEGEVGEEEELGCNGAAEAVELMEQEAVSDQCLFCPGRETVFHAYKVPERLMMYYLSDGVFGSLHFLLINGQVSPYLHRAVESSEKRYRSVIWGPTCDYIDKIVDNYLVPELHVGDWLLIDNIGAYGISMSTEFNGFERSSIYSVVTNETWHTVILSSQ</sequence>
<dbReference type="InterPro" id="IPR002433">
    <property type="entry name" value="Orn_de-COase"/>
</dbReference>
<proteinExistence type="predicted"/>
<reference evidence="5 6" key="1">
    <citation type="submission" date="2019-04" db="EMBL/GenBank/DDBJ databases">
        <title>Chromosome genome assembly for Takifugu flavidus.</title>
        <authorList>
            <person name="Xiao S."/>
        </authorList>
    </citation>
    <scope>NUCLEOTIDE SEQUENCE [LARGE SCALE GENOMIC DNA]</scope>
    <source>
        <strain evidence="5">HTHZ2018</strain>
        <tissue evidence="5">Muscle</tissue>
    </source>
</reference>
<keyword evidence="1" id="KW-0663">Pyridoxal phosphate</keyword>
<evidence type="ECO:0000313" key="6">
    <source>
        <dbReference type="Proteomes" id="UP000324091"/>
    </source>
</evidence>
<dbReference type="AlphaFoldDB" id="A0A5C6ME56"/>
<dbReference type="Proteomes" id="UP000324091">
    <property type="component" value="Unassembled WGS sequence"/>
</dbReference>
<dbReference type="GO" id="GO:0004586">
    <property type="term" value="F:ornithine decarboxylase activity"/>
    <property type="evidence" value="ECO:0007669"/>
    <property type="project" value="TreeGrafter"/>
</dbReference>
<dbReference type="GO" id="GO:0033387">
    <property type="term" value="P:putrescine biosynthetic process from arginine, via ornithine"/>
    <property type="evidence" value="ECO:0007669"/>
    <property type="project" value="TreeGrafter"/>
</dbReference>
<evidence type="ECO:0000313" key="5">
    <source>
        <dbReference type="EMBL" id="TWW52969.1"/>
    </source>
</evidence>
<dbReference type="PRINTS" id="PR01182">
    <property type="entry name" value="ORNDCRBXLASE"/>
</dbReference>
<name>A0A5C6ME56_9TELE</name>
<evidence type="ECO:0000256" key="3">
    <source>
        <dbReference type="SAM" id="MobiDB-lite"/>
    </source>
</evidence>
<feature type="compositionally biased region" description="Acidic residues" evidence="3">
    <location>
        <begin position="189"/>
        <end position="206"/>
    </location>
</feature>
<feature type="domain" description="Orn/DAP/Arg decarboxylase 2 C-terminal" evidence="4">
    <location>
        <begin position="247"/>
        <end position="320"/>
    </location>
</feature>
<keyword evidence="2" id="KW-0456">Lyase</keyword>
<protein>
    <submittedName>
        <fullName evidence="5">Ornithine decarboxylase</fullName>
    </submittedName>
</protein>
<dbReference type="Pfam" id="PF00278">
    <property type="entry name" value="Orn_DAP_Arg_deC"/>
    <property type="match status" value="1"/>
</dbReference>
<dbReference type="EMBL" id="RHFK02000863">
    <property type="protein sequence ID" value="TWW52969.1"/>
    <property type="molecule type" value="Genomic_DNA"/>
</dbReference>
<dbReference type="SUPFAM" id="SSF50621">
    <property type="entry name" value="Alanine racemase C-terminal domain-like"/>
    <property type="match status" value="1"/>
</dbReference>
<dbReference type="InterPro" id="IPR022643">
    <property type="entry name" value="De-COase2_C"/>
</dbReference>
<evidence type="ECO:0000256" key="1">
    <source>
        <dbReference type="ARBA" id="ARBA00022898"/>
    </source>
</evidence>
<organism evidence="5 6">
    <name type="scientific">Takifugu flavidus</name>
    <name type="common">sansaifugu</name>
    <dbReference type="NCBI Taxonomy" id="433684"/>
    <lineage>
        <taxon>Eukaryota</taxon>
        <taxon>Metazoa</taxon>
        <taxon>Chordata</taxon>
        <taxon>Craniata</taxon>
        <taxon>Vertebrata</taxon>
        <taxon>Euteleostomi</taxon>
        <taxon>Actinopterygii</taxon>
        <taxon>Neopterygii</taxon>
        <taxon>Teleostei</taxon>
        <taxon>Neoteleostei</taxon>
        <taxon>Acanthomorphata</taxon>
        <taxon>Eupercaria</taxon>
        <taxon>Tetraodontiformes</taxon>
        <taxon>Tetradontoidea</taxon>
        <taxon>Tetraodontidae</taxon>
        <taxon>Takifugu</taxon>
    </lineage>
</organism>
<accession>A0A5C6ME56</accession>
<dbReference type="PANTHER" id="PTHR11482">
    <property type="entry name" value="ARGININE/DIAMINOPIMELATE/ORNITHINE DECARBOXYLASE"/>
    <property type="match status" value="1"/>
</dbReference>